<evidence type="ECO:0000313" key="3">
    <source>
        <dbReference type="EMBL" id="GAA5197813.1"/>
    </source>
</evidence>
<proteinExistence type="predicted"/>
<keyword evidence="2" id="KW-1133">Transmembrane helix</keyword>
<dbReference type="InterPro" id="IPR025324">
    <property type="entry name" value="DUF4230"/>
</dbReference>
<evidence type="ECO:0000256" key="1">
    <source>
        <dbReference type="SAM" id="MobiDB-lite"/>
    </source>
</evidence>
<keyword evidence="4" id="KW-1185">Reference proteome</keyword>
<gene>
    <name evidence="3" type="ORF">GCM10023322_69840</name>
</gene>
<evidence type="ECO:0000256" key="2">
    <source>
        <dbReference type="SAM" id="Phobius"/>
    </source>
</evidence>
<feature type="transmembrane region" description="Helical" evidence="2">
    <location>
        <begin position="83"/>
        <end position="101"/>
    </location>
</feature>
<comment type="caution">
    <text evidence="3">The sequence shown here is derived from an EMBL/GenBank/DDBJ whole genome shotgun (WGS) entry which is preliminary data.</text>
</comment>
<accession>A0ABP9SK08</accession>
<dbReference type="EMBL" id="BAABJQ010000031">
    <property type="protein sequence ID" value="GAA5197813.1"/>
    <property type="molecule type" value="Genomic_DNA"/>
</dbReference>
<keyword evidence="2" id="KW-0472">Membrane</keyword>
<dbReference type="Pfam" id="PF14014">
    <property type="entry name" value="DUF4230"/>
    <property type="match status" value="1"/>
</dbReference>
<sequence length="290" mass="31229">MGSDPSYEPGRAGLPDEPTVRQPASGIEPHPTSALPEIDTGTGWPDSAQGREPVRTLTRPEPGAGDDDGYPGEPVARRRPGGCLFWLAGVLAVVIVLGLGLKATGLLPSFHNPFASKKTDRSQPTLLLSIQDLARFDAASGNFQEVIDVQQDKKFIPDIIFNDRSLFVCVGSVDAYVDFSNIGQGDITDSPDHKTATVKLPAAQLGKANIDNSKSYVFATQKGLVNRVGDFFGGDQNKQQELYQLGEQRIEQSAKDSGLAQRAEDNTKQMLEQLLRSLGYTSITVTFAAP</sequence>
<reference evidence="4" key="1">
    <citation type="journal article" date="2019" name="Int. J. Syst. Evol. Microbiol.">
        <title>The Global Catalogue of Microorganisms (GCM) 10K type strain sequencing project: providing services to taxonomists for standard genome sequencing and annotation.</title>
        <authorList>
            <consortium name="The Broad Institute Genomics Platform"/>
            <consortium name="The Broad Institute Genome Sequencing Center for Infectious Disease"/>
            <person name="Wu L."/>
            <person name="Ma J."/>
        </authorList>
    </citation>
    <scope>NUCLEOTIDE SEQUENCE [LARGE SCALE GENOMIC DNA]</scope>
    <source>
        <strain evidence="4">JCM 18304</strain>
    </source>
</reference>
<dbReference type="Proteomes" id="UP001501570">
    <property type="component" value="Unassembled WGS sequence"/>
</dbReference>
<name>A0ABP9SK08_9ACTN</name>
<keyword evidence="2" id="KW-0812">Transmembrane</keyword>
<organism evidence="3 4">
    <name type="scientific">Rugosimonospora acidiphila</name>
    <dbReference type="NCBI Taxonomy" id="556531"/>
    <lineage>
        <taxon>Bacteria</taxon>
        <taxon>Bacillati</taxon>
        <taxon>Actinomycetota</taxon>
        <taxon>Actinomycetes</taxon>
        <taxon>Micromonosporales</taxon>
        <taxon>Micromonosporaceae</taxon>
        <taxon>Rugosimonospora</taxon>
    </lineage>
</organism>
<evidence type="ECO:0000313" key="4">
    <source>
        <dbReference type="Proteomes" id="UP001501570"/>
    </source>
</evidence>
<feature type="region of interest" description="Disordered" evidence="1">
    <location>
        <begin position="1"/>
        <end position="74"/>
    </location>
</feature>
<protein>
    <submittedName>
        <fullName evidence="3">DUF4230 domain-containing protein</fullName>
    </submittedName>
</protein>